<dbReference type="PANTHER" id="PTHR47227">
    <property type="entry name" value="DNA-DIRECTED RNA POLYMERASE SUBUNIT K"/>
    <property type="match status" value="1"/>
</dbReference>
<dbReference type="InterPro" id="IPR036161">
    <property type="entry name" value="RPB6/omega-like_sf"/>
</dbReference>
<proteinExistence type="predicted"/>
<dbReference type="InterPro" id="IPR020708">
    <property type="entry name" value="DNA-dir_RNA_polK_14-18kDa_CS"/>
</dbReference>
<dbReference type="OrthoDB" id="259769at2759"/>
<keyword evidence="6" id="KW-1185">Reference proteome</keyword>
<dbReference type="GO" id="GO:0000428">
    <property type="term" value="C:DNA-directed RNA polymerase complex"/>
    <property type="evidence" value="ECO:0007669"/>
    <property type="project" value="UniProtKB-KW"/>
</dbReference>
<dbReference type="EMBL" id="ASPP01007112">
    <property type="protein sequence ID" value="ETO27671.1"/>
    <property type="molecule type" value="Genomic_DNA"/>
</dbReference>
<gene>
    <name evidence="5" type="ORF">RFI_09461</name>
</gene>
<dbReference type="PROSITE" id="PS01111">
    <property type="entry name" value="RNA_POL_K_14KD"/>
    <property type="match status" value="1"/>
</dbReference>
<dbReference type="SMART" id="SM01409">
    <property type="entry name" value="RNA_pol_Rpb6"/>
    <property type="match status" value="1"/>
</dbReference>
<name>X6NNT0_RETFI</name>
<accession>X6NNT0</accession>
<dbReference type="GO" id="GO:0042797">
    <property type="term" value="P:tRNA transcription by RNA polymerase III"/>
    <property type="evidence" value="ECO:0007669"/>
    <property type="project" value="TreeGrafter"/>
</dbReference>
<feature type="region of interest" description="Disordered" evidence="3">
    <location>
        <begin position="1"/>
        <end position="35"/>
    </location>
</feature>
<evidence type="ECO:0000256" key="4">
    <source>
        <dbReference type="SAM" id="Phobius"/>
    </source>
</evidence>
<evidence type="ECO:0000313" key="5">
    <source>
        <dbReference type="EMBL" id="ETO27671.1"/>
    </source>
</evidence>
<feature type="compositionally biased region" description="Polar residues" evidence="3">
    <location>
        <begin position="1"/>
        <end position="10"/>
    </location>
</feature>
<keyword evidence="4" id="KW-0472">Membrane</keyword>
<dbReference type="InterPro" id="IPR006110">
    <property type="entry name" value="Pol_omega/Rpo6/RPB6"/>
</dbReference>
<dbReference type="AlphaFoldDB" id="X6NNT0"/>
<reference evidence="5 6" key="1">
    <citation type="journal article" date="2013" name="Curr. Biol.">
        <title>The Genome of the Foraminiferan Reticulomyxa filosa.</title>
        <authorList>
            <person name="Glockner G."/>
            <person name="Hulsmann N."/>
            <person name="Schleicher M."/>
            <person name="Noegel A.A."/>
            <person name="Eichinger L."/>
            <person name="Gallinger C."/>
            <person name="Pawlowski J."/>
            <person name="Sierra R."/>
            <person name="Euteneuer U."/>
            <person name="Pillet L."/>
            <person name="Moustafa A."/>
            <person name="Platzer M."/>
            <person name="Groth M."/>
            <person name="Szafranski K."/>
            <person name="Schliwa M."/>
        </authorList>
    </citation>
    <scope>NUCLEOTIDE SEQUENCE [LARGE SCALE GENOMIC DNA]</scope>
</reference>
<dbReference type="SUPFAM" id="SSF63562">
    <property type="entry name" value="RPB6/omega subunit-like"/>
    <property type="match status" value="1"/>
</dbReference>
<dbReference type="GO" id="GO:0003899">
    <property type="term" value="F:DNA-directed RNA polymerase activity"/>
    <property type="evidence" value="ECO:0007669"/>
    <property type="project" value="InterPro"/>
</dbReference>
<dbReference type="GO" id="GO:0003677">
    <property type="term" value="F:DNA binding"/>
    <property type="evidence" value="ECO:0007669"/>
    <property type="project" value="InterPro"/>
</dbReference>
<evidence type="ECO:0000256" key="2">
    <source>
        <dbReference type="ARBA" id="ARBA00023163"/>
    </source>
</evidence>
<dbReference type="GO" id="GO:0006366">
    <property type="term" value="P:transcription by RNA polymerase II"/>
    <property type="evidence" value="ECO:0007669"/>
    <property type="project" value="TreeGrafter"/>
</dbReference>
<comment type="caution">
    <text evidence="5">The sequence shown here is derived from an EMBL/GenBank/DDBJ whole genome shotgun (WGS) entry which is preliminary data.</text>
</comment>
<keyword evidence="1" id="KW-0240">DNA-directed RNA polymerase</keyword>
<keyword evidence="4" id="KW-1133">Transmembrane helix</keyword>
<feature type="transmembrane region" description="Helical" evidence="4">
    <location>
        <begin position="200"/>
        <end position="218"/>
    </location>
</feature>
<dbReference type="NCBIfam" id="NF002208">
    <property type="entry name" value="PRK01099.1-3"/>
    <property type="match status" value="1"/>
</dbReference>
<dbReference type="Proteomes" id="UP000023152">
    <property type="component" value="Unassembled WGS sequence"/>
</dbReference>
<sequence>MQSASAQKSSAFDDEAGGEEVYASPSSPVESPMSVSREVVFFKGDREKKIKWDNQIHFTGKMLKNKLTMDVKVKEELIKEEMDVDMEIEPPNEQEQEKLDKKQKGDFKFQSGVKPEKPKITTAYMTKYEKARILGTRALQISMGAPVMVEIQGETDPLEIAAKELREKKIPMIIRLESSRVEIEVVIDSRVDKKKKLKSNCILFFIVMSLFYFHTYILNQLMSPKSIELFFTFISFVDCLERKRSENHLY</sequence>
<organism evidence="5 6">
    <name type="scientific">Reticulomyxa filosa</name>
    <dbReference type="NCBI Taxonomy" id="46433"/>
    <lineage>
        <taxon>Eukaryota</taxon>
        <taxon>Sar</taxon>
        <taxon>Rhizaria</taxon>
        <taxon>Retaria</taxon>
        <taxon>Foraminifera</taxon>
        <taxon>Monothalamids</taxon>
        <taxon>Reticulomyxidae</taxon>
        <taxon>Reticulomyxa</taxon>
    </lineage>
</organism>
<evidence type="ECO:0000256" key="1">
    <source>
        <dbReference type="ARBA" id="ARBA00022478"/>
    </source>
</evidence>
<dbReference type="PANTHER" id="PTHR47227:SF5">
    <property type="entry name" value="DNA-DIRECTED RNA POLYMERASES I, II, AND III SUBUNIT RPABC2"/>
    <property type="match status" value="1"/>
</dbReference>
<dbReference type="GO" id="GO:0006360">
    <property type="term" value="P:transcription by RNA polymerase I"/>
    <property type="evidence" value="ECO:0007669"/>
    <property type="project" value="TreeGrafter"/>
</dbReference>
<feature type="compositionally biased region" description="Low complexity" evidence="3">
    <location>
        <begin position="24"/>
        <end position="35"/>
    </location>
</feature>
<keyword evidence="2" id="KW-0804">Transcription</keyword>
<evidence type="ECO:0000256" key="3">
    <source>
        <dbReference type="SAM" id="MobiDB-lite"/>
    </source>
</evidence>
<protein>
    <submittedName>
        <fullName evidence="5">Uncharacterized protein</fullName>
    </submittedName>
</protein>
<evidence type="ECO:0000313" key="6">
    <source>
        <dbReference type="Proteomes" id="UP000023152"/>
    </source>
</evidence>
<dbReference type="Gene3D" id="3.90.940.10">
    <property type="match status" value="1"/>
</dbReference>
<keyword evidence="4" id="KW-0812">Transmembrane</keyword>
<dbReference type="Pfam" id="PF01192">
    <property type="entry name" value="RNA_pol_Rpb6"/>
    <property type="match status" value="1"/>
</dbReference>